<dbReference type="GO" id="GO:0005049">
    <property type="term" value="F:nuclear export signal receptor activity"/>
    <property type="evidence" value="ECO:0007669"/>
    <property type="project" value="TreeGrafter"/>
</dbReference>
<organism evidence="2 3">
    <name type="scientific">Hevea brasiliensis</name>
    <name type="common">Para rubber tree</name>
    <name type="synonym">Siphonia brasiliensis</name>
    <dbReference type="NCBI Taxonomy" id="3981"/>
    <lineage>
        <taxon>Eukaryota</taxon>
        <taxon>Viridiplantae</taxon>
        <taxon>Streptophyta</taxon>
        <taxon>Embryophyta</taxon>
        <taxon>Tracheophyta</taxon>
        <taxon>Spermatophyta</taxon>
        <taxon>Magnoliopsida</taxon>
        <taxon>eudicotyledons</taxon>
        <taxon>Gunneridae</taxon>
        <taxon>Pentapetalae</taxon>
        <taxon>rosids</taxon>
        <taxon>fabids</taxon>
        <taxon>Malpighiales</taxon>
        <taxon>Euphorbiaceae</taxon>
        <taxon>Crotonoideae</taxon>
        <taxon>Micrandreae</taxon>
        <taxon>Hevea</taxon>
    </lineage>
</organism>
<evidence type="ECO:0008006" key="4">
    <source>
        <dbReference type="Google" id="ProtNLM"/>
    </source>
</evidence>
<reference evidence="2 3" key="1">
    <citation type="journal article" date="2020" name="Mol. Plant">
        <title>The Chromosome-Based Rubber Tree Genome Provides New Insights into Spurge Genome Evolution and Rubber Biosynthesis.</title>
        <authorList>
            <person name="Liu J."/>
            <person name="Shi C."/>
            <person name="Shi C.C."/>
            <person name="Li W."/>
            <person name="Zhang Q.J."/>
            <person name="Zhang Y."/>
            <person name="Li K."/>
            <person name="Lu H.F."/>
            <person name="Shi C."/>
            <person name="Zhu S.T."/>
            <person name="Xiao Z.Y."/>
            <person name="Nan H."/>
            <person name="Yue Y."/>
            <person name="Zhu X.G."/>
            <person name="Wu Y."/>
            <person name="Hong X.N."/>
            <person name="Fan G.Y."/>
            <person name="Tong Y."/>
            <person name="Zhang D."/>
            <person name="Mao C.L."/>
            <person name="Liu Y.L."/>
            <person name="Hao S.J."/>
            <person name="Liu W.Q."/>
            <person name="Lv M.Q."/>
            <person name="Zhang H.B."/>
            <person name="Liu Y."/>
            <person name="Hu-Tang G.R."/>
            <person name="Wang J.P."/>
            <person name="Wang J.H."/>
            <person name="Sun Y.H."/>
            <person name="Ni S.B."/>
            <person name="Chen W.B."/>
            <person name="Zhang X.C."/>
            <person name="Jiao Y.N."/>
            <person name="Eichler E.E."/>
            <person name="Li G.H."/>
            <person name="Liu X."/>
            <person name="Gao L.Z."/>
        </authorList>
    </citation>
    <scope>NUCLEOTIDE SEQUENCE [LARGE SCALE GENOMIC DNA]</scope>
    <source>
        <strain evidence="3">cv. GT1</strain>
        <tissue evidence="2">Leaf</tissue>
    </source>
</reference>
<dbReference type="AlphaFoldDB" id="A0A6A6MJJ7"/>
<accession>A0A6A6MJJ7</accession>
<dbReference type="Gene3D" id="1.25.10.10">
    <property type="entry name" value="Leucine-rich Repeat Variant"/>
    <property type="match status" value="2"/>
</dbReference>
<dbReference type="Proteomes" id="UP000467840">
    <property type="component" value="Chromosome 14"/>
</dbReference>
<comment type="caution">
    <text evidence="2">The sequence shown here is derived from an EMBL/GenBank/DDBJ whole genome shotgun (WGS) entry which is preliminary data.</text>
</comment>
<proteinExistence type="predicted"/>
<dbReference type="InterPro" id="IPR016024">
    <property type="entry name" value="ARM-type_fold"/>
</dbReference>
<feature type="region of interest" description="Disordered" evidence="1">
    <location>
        <begin position="805"/>
        <end position="828"/>
    </location>
</feature>
<feature type="compositionally biased region" description="Acidic residues" evidence="1">
    <location>
        <begin position="805"/>
        <end position="816"/>
    </location>
</feature>
<dbReference type="GO" id="GO:0006606">
    <property type="term" value="P:protein import into nucleus"/>
    <property type="evidence" value="ECO:0007669"/>
    <property type="project" value="TreeGrafter"/>
</dbReference>
<keyword evidence="3" id="KW-1185">Reference proteome</keyword>
<evidence type="ECO:0000313" key="2">
    <source>
        <dbReference type="EMBL" id="KAF2312695.1"/>
    </source>
</evidence>
<dbReference type="EMBL" id="JAAGAX010000006">
    <property type="protein sequence ID" value="KAF2312695.1"/>
    <property type="molecule type" value="Genomic_DNA"/>
</dbReference>
<dbReference type="InterPro" id="IPR011989">
    <property type="entry name" value="ARM-like"/>
</dbReference>
<dbReference type="GO" id="GO:0005635">
    <property type="term" value="C:nuclear envelope"/>
    <property type="evidence" value="ECO:0007669"/>
    <property type="project" value="TreeGrafter"/>
</dbReference>
<name>A0A6A6MJJ7_HEVBR</name>
<gene>
    <name evidence="2" type="ORF">GH714_039674</name>
</gene>
<dbReference type="PANTHER" id="PTHR10997">
    <property type="entry name" value="IMPORTIN-7, 8, 11"/>
    <property type="match status" value="1"/>
</dbReference>
<dbReference type="SUPFAM" id="SSF48371">
    <property type="entry name" value="ARM repeat"/>
    <property type="match status" value="1"/>
</dbReference>
<protein>
    <recommendedName>
        <fullName evidence="4">Importin N-terminal domain-containing protein</fullName>
    </recommendedName>
</protein>
<feature type="region of interest" description="Disordered" evidence="1">
    <location>
        <begin position="745"/>
        <end position="789"/>
    </location>
</feature>
<dbReference type="GO" id="GO:0005829">
    <property type="term" value="C:cytosol"/>
    <property type="evidence" value="ECO:0007669"/>
    <property type="project" value="TreeGrafter"/>
</dbReference>
<sequence>MVQASIYIIMELDDSMGAFNFMVRNSVPKGGENQGQRVAAATYLKNFTRQNIKGNGPKSKVSKELKDHLMRILLQVEPAVVKVLIEVFRIIVVAEFVEQNCWPELVPELRSAIWNSNLINNGTSCEWNTINALTVLQALIRPFQYFLNPKVAKEPVPPQLELIAKEILVSLLAVFHHLLEKALSTHGGTELEAEKILLIVCKCIYFTVRSHMPSALAPSLPSLCQNLTRLLDSLSFDHDVTSEDGQLLRLKAGKRILLIFCALVTRHRKYSDKPGMEIGFTPFFILLDSAIFPALVLNEKDISEWDEDAEEYIRKNLPSELEEISGWREDLFTARKSAINLLGVISMSKGPPTVISCNGSAASSKRKKGEKNKRDNQRSMGDLFVLPFLSKFPLPSDANASKASIINDYYGVLMAFGGLQDFLTEQQTGYITVLVRARVLPLYTMSVIPPYLVAAANWVLGELASCLPEDMSADIYSSLLKALAMPDNKDTSCHPVRVSAAGAIMELLEVVERGFAALAVMAKSWESFLPEDFEQIESSEKWASGQAAIGKALSALLQQTWLAPMHLGMPSPPAPPVPQQSIIEGIGAFVREAVLQYSSATWRACSCVHTLLHVPCYSTETEDVKQSLAIAFSQAAFSRFKQIQSKPCSLWKPLLLVISSCYLWYPDTLEAILEKDMNGGFTTWGSALAFACTGSFEPGLVAKSEIKLGVMTLAKVIERLLEQDNSVVGLLRDCFSSLMEASKRLKEAQDETEDEESNCETEDIDEEEDDTDYDDDSEDEEREETEEEFLERYAKAAIALDDDTIVEEGDVEDQEHDIELVYKSSKQT</sequence>
<dbReference type="GO" id="GO:0006611">
    <property type="term" value="P:protein export from nucleus"/>
    <property type="evidence" value="ECO:0007669"/>
    <property type="project" value="TreeGrafter"/>
</dbReference>
<dbReference type="PANTHER" id="PTHR10997:SF29">
    <property type="entry name" value="ARM REPEAT SUPERFAMILY PROTEIN"/>
    <property type="match status" value="1"/>
</dbReference>
<evidence type="ECO:0000256" key="1">
    <source>
        <dbReference type="SAM" id="MobiDB-lite"/>
    </source>
</evidence>
<feature type="compositionally biased region" description="Acidic residues" evidence="1">
    <location>
        <begin position="750"/>
        <end position="789"/>
    </location>
</feature>
<evidence type="ECO:0000313" key="3">
    <source>
        <dbReference type="Proteomes" id="UP000467840"/>
    </source>
</evidence>